<feature type="domain" description="3-hydroxyisobutyrate dehydrogenase-like NAD-binding" evidence="2">
    <location>
        <begin position="317"/>
        <end position="438"/>
    </location>
</feature>
<proteinExistence type="predicted"/>
<dbReference type="GO" id="GO:0051287">
    <property type="term" value="F:NAD binding"/>
    <property type="evidence" value="ECO:0007669"/>
    <property type="project" value="InterPro"/>
</dbReference>
<dbReference type="GO" id="GO:0050661">
    <property type="term" value="F:NADP binding"/>
    <property type="evidence" value="ECO:0007669"/>
    <property type="project" value="InterPro"/>
</dbReference>
<dbReference type="PANTHER" id="PTHR43060">
    <property type="entry name" value="3-HYDROXYISOBUTYRATE DEHYDROGENASE-LIKE 1, MITOCHONDRIAL-RELATED"/>
    <property type="match status" value="1"/>
</dbReference>
<evidence type="ECO:0000259" key="2">
    <source>
        <dbReference type="Pfam" id="PF14833"/>
    </source>
</evidence>
<dbReference type="PANTHER" id="PTHR43060:SF17">
    <property type="entry name" value="L-THREONATE DEHYDROGENASE"/>
    <property type="match status" value="1"/>
</dbReference>
<dbReference type="OrthoDB" id="48988at2759"/>
<sequence>MASGKPSVGFVGLGAMGFGMATNLVKQGYPVKGYDVFAASVERFKAAGGIPAASLRDSAEQRQYYICMVASAPQVQDVLFNPETGILDVLPRGATFLLCSTVSSAYAQSVEKELKTRGRDDILFIDSPVSGGAGRAADGTLSIMAGGSDAALEKGKFLLQEMSDANKLYIVPGGIGAGSNMKMVHQVLAAIHIAGASEAMGFAARLGLDAHAAADAIVKSDAWTWMHENRSKRMLEEDWNPGASAMTIILKDVGIITSTARLHTFPTPLASSAEQLYLTSLVHGYGPKDDSSLVRMYTPDSLVSVKCTLSPEETARRLKMVTTLMQYTNIVAAAEAVAFARYLKVDMKQFFDLVINAAGGSKMFNTLGVAMGEGITTGEAAKGALRIDNIINELSRIVQEARDLYTPLHLATEALNQYILAQRRGWGGEAATSIIRVWES</sequence>
<dbReference type="InterPro" id="IPR006115">
    <property type="entry name" value="6PGDH_NADP-bd"/>
</dbReference>
<dbReference type="InterPro" id="IPR002204">
    <property type="entry name" value="3-OH-isobutyrate_DH-rel_CS"/>
</dbReference>
<dbReference type="InterPro" id="IPR013328">
    <property type="entry name" value="6PGD_dom2"/>
</dbReference>
<dbReference type="Gene3D" id="1.10.1040.10">
    <property type="entry name" value="N-(1-d-carboxylethyl)-l-norvaline Dehydrogenase, domain 2"/>
    <property type="match status" value="2"/>
</dbReference>
<feature type="domain" description="3-hydroxyisobutyrate dehydrogenase-like NAD-binding" evidence="2">
    <location>
        <begin position="176"/>
        <end position="297"/>
    </location>
</feature>
<keyword evidence="4" id="KW-1185">Reference proteome</keyword>
<dbReference type="RefSeq" id="XP_020122652.1">
    <property type="nucleotide sequence ID" value="XM_020264452.1"/>
</dbReference>
<dbReference type="EMBL" id="LFMY01000003">
    <property type="protein sequence ID" value="OKL62531.1"/>
    <property type="molecule type" value="Genomic_DNA"/>
</dbReference>
<dbReference type="Pfam" id="PF14833">
    <property type="entry name" value="NAD_binding_11"/>
    <property type="match status" value="2"/>
</dbReference>
<feature type="domain" description="6-phosphogluconate dehydrogenase NADP-binding" evidence="1">
    <location>
        <begin position="8"/>
        <end position="164"/>
    </location>
</feature>
<dbReference type="PROSITE" id="PS00895">
    <property type="entry name" value="3_HYDROXYISOBUT_DH"/>
    <property type="match status" value="1"/>
</dbReference>
<dbReference type="SUPFAM" id="SSF48179">
    <property type="entry name" value="6-phosphogluconate dehydrogenase C-terminal domain-like"/>
    <property type="match status" value="2"/>
</dbReference>
<name>A0A225ALS9_TALAT</name>
<accession>A0A225ALS9</accession>
<comment type="caution">
    <text evidence="3">The sequence shown here is derived from an EMBL/GenBank/DDBJ whole genome shotgun (WGS) entry which is preliminary data.</text>
</comment>
<dbReference type="Gene3D" id="3.40.50.720">
    <property type="entry name" value="NAD(P)-binding Rossmann-like Domain"/>
    <property type="match status" value="1"/>
</dbReference>
<protein>
    <recommendedName>
        <fullName evidence="5">Oxidoreductase</fullName>
    </recommendedName>
</protein>
<dbReference type="AlphaFoldDB" id="A0A225ALS9"/>
<evidence type="ECO:0000259" key="1">
    <source>
        <dbReference type="Pfam" id="PF03446"/>
    </source>
</evidence>
<dbReference type="Pfam" id="PF03446">
    <property type="entry name" value="NAD_binding_2"/>
    <property type="match status" value="1"/>
</dbReference>
<reference evidence="3 4" key="1">
    <citation type="submission" date="2015-06" db="EMBL/GenBank/DDBJ databases">
        <title>Talaromyces atroroseus IBT 11181 draft genome.</title>
        <authorList>
            <person name="Rasmussen K.B."/>
            <person name="Rasmussen S."/>
            <person name="Petersen B."/>
            <person name="Sicheritz-Ponten T."/>
            <person name="Mortensen U.H."/>
            <person name="Thrane U."/>
        </authorList>
    </citation>
    <scope>NUCLEOTIDE SEQUENCE [LARGE SCALE GENOMIC DNA]</scope>
    <source>
        <strain evidence="3 4">IBT 11181</strain>
    </source>
</reference>
<dbReference type="SUPFAM" id="SSF51735">
    <property type="entry name" value="NAD(P)-binding Rossmann-fold domains"/>
    <property type="match status" value="1"/>
</dbReference>
<dbReference type="Proteomes" id="UP000214365">
    <property type="component" value="Unassembled WGS sequence"/>
</dbReference>
<gene>
    <name evidence="3" type="ORF">UA08_02413</name>
</gene>
<dbReference type="STRING" id="1441469.A0A225ALS9"/>
<dbReference type="InterPro" id="IPR036291">
    <property type="entry name" value="NAD(P)-bd_dom_sf"/>
</dbReference>
<dbReference type="GO" id="GO:0016491">
    <property type="term" value="F:oxidoreductase activity"/>
    <property type="evidence" value="ECO:0007669"/>
    <property type="project" value="InterPro"/>
</dbReference>
<organism evidence="3 4">
    <name type="scientific">Talaromyces atroroseus</name>
    <dbReference type="NCBI Taxonomy" id="1441469"/>
    <lineage>
        <taxon>Eukaryota</taxon>
        <taxon>Fungi</taxon>
        <taxon>Dikarya</taxon>
        <taxon>Ascomycota</taxon>
        <taxon>Pezizomycotina</taxon>
        <taxon>Eurotiomycetes</taxon>
        <taxon>Eurotiomycetidae</taxon>
        <taxon>Eurotiales</taxon>
        <taxon>Trichocomaceae</taxon>
        <taxon>Talaromyces</taxon>
        <taxon>Talaromyces sect. Trachyspermi</taxon>
    </lineage>
</organism>
<dbReference type="GeneID" id="31002168"/>
<evidence type="ECO:0000313" key="4">
    <source>
        <dbReference type="Proteomes" id="UP000214365"/>
    </source>
</evidence>
<evidence type="ECO:0008006" key="5">
    <source>
        <dbReference type="Google" id="ProtNLM"/>
    </source>
</evidence>
<dbReference type="InterPro" id="IPR029154">
    <property type="entry name" value="HIBADH-like_NADP-bd"/>
</dbReference>
<evidence type="ECO:0000313" key="3">
    <source>
        <dbReference type="EMBL" id="OKL62531.1"/>
    </source>
</evidence>
<dbReference type="InterPro" id="IPR008927">
    <property type="entry name" value="6-PGluconate_DH-like_C_sf"/>
</dbReference>